<gene>
    <name evidence="3" type="ORF">HD842_004743</name>
</gene>
<evidence type="ECO:0000256" key="1">
    <source>
        <dbReference type="SAM" id="MobiDB-lite"/>
    </source>
</evidence>
<dbReference type="Proteomes" id="UP000540787">
    <property type="component" value="Unassembled WGS sequence"/>
</dbReference>
<keyword evidence="2" id="KW-1133">Transmembrane helix</keyword>
<dbReference type="RefSeq" id="WP_183558553.1">
    <property type="nucleotide sequence ID" value="NZ_JACHBX010000006.1"/>
</dbReference>
<feature type="region of interest" description="Disordered" evidence="1">
    <location>
        <begin position="174"/>
        <end position="211"/>
    </location>
</feature>
<evidence type="ECO:0000256" key="2">
    <source>
        <dbReference type="SAM" id="Phobius"/>
    </source>
</evidence>
<dbReference type="AlphaFoldDB" id="A0A7W9X501"/>
<dbReference type="EMBL" id="JACHBX010000006">
    <property type="protein sequence ID" value="MBB6136565.1"/>
    <property type="molecule type" value="Genomic_DNA"/>
</dbReference>
<comment type="caution">
    <text evidence="3">The sequence shown here is derived from an EMBL/GenBank/DDBJ whole genome shotgun (WGS) entry which is preliminary data.</text>
</comment>
<organism evidence="3 4">
    <name type="scientific">Massilia aurea</name>
    <dbReference type="NCBI Taxonomy" id="373040"/>
    <lineage>
        <taxon>Bacteria</taxon>
        <taxon>Pseudomonadati</taxon>
        <taxon>Pseudomonadota</taxon>
        <taxon>Betaproteobacteria</taxon>
        <taxon>Burkholderiales</taxon>
        <taxon>Oxalobacteraceae</taxon>
        <taxon>Telluria group</taxon>
        <taxon>Massilia</taxon>
    </lineage>
</organism>
<keyword evidence="2" id="KW-0472">Membrane</keyword>
<keyword evidence="4" id="KW-1185">Reference proteome</keyword>
<protein>
    <submittedName>
        <fullName evidence="3">Uncharacterized protein</fullName>
    </submittedName>
</protein>
<keyword evidence="2" id="KW-0812">Transmembrane</keyword>
<name>A0A7W9X501_9BURK</name>
<reference evidence="3 4" key="1">
    <citation type="submission" date="2020-08" db="EMBL/GenBank/DDBJ databases">
        <title>The Agave Microbiome: Exploring the role of microbial communities in plant adaptations to desert environments.</title>
        <authorList>
            <person name="Partida-Martinez L.P."/>
        </authorList>
    </citation>
    <scope>NUCLEOTIDE SEQUENCE [LARGE SCALE GENOMIC DNA]</scope>
    <source>
        <strain evidence="3 4">AT3.2</strain>
    </source>
</reference>
<feature type="transmembrane region" description="Helical" evidence="2">
    <location>
        <begin position="42"/>
        <end position="62"/>
    </location>
</feature>
<proteinExistence type="predicted"/>
<feature type="compositionally biased region" description="Low complexity" evidence="1">
    <location>
        <begin position="187"/>
        <end position="202"/>
    </location>
</feature>
<feature type="region of interest" description="Disordered" evidence="1">
    <location>
        <begin position="1"/>
        <end position="36"/>
    </location>
</feature>
<evidence type="ECO:0000313" key="3">
    <source>
        <dbReference type="EMBL" id="MBB6136565.1"/>
    </source>
</evidence>
<accession>A0A7W9X501</accession>
<sequence>MLTPAQQAEAERNRILSTLEASGGKRSPTSSPNARHGSRAPWIWAFSGLLVAAVAGGAGLWYGQQREPSTPLIVAAATPEAVAQTDVAANGAVTPAAAEPATAIIEEDHQARSAPLPDAQPSLSEMLAAEPPAPPAAGATGDVLSQALEAPAGSALAAAAAAPVAAKVAARGAERASAPAKPKPPVKRVAAVKPAPKAVPKQAPKPAPAPDRDVMLLSALIAHAQASEPAPQARTRASLEQELAYCKKQPKAELAACRKRACDGRATAAACKVKR</sequence>
<evidence type="ECO:0000313" key="4">
    <source>
        <dbReference type="Proteomes" id="UP000540787"/>
    </source>
</evidence>